<proteinExistence type="predicted"/>
<dbReference type="RefSeq" id="WP_259543806.1">
    <property type="nucleotide sequence ID" value="NZ_JANLCJ010000683.1"/>
</dbReference>
<dbReference type="EMBL" id="JANLCJ010000683">
    <property type="protein sequence ID" value="MCS5737412.1"/>
    <property type="molecule type" value="Genomic_DNA"/>
</dbReference>
<feature type="domain" description="Transglycosylase SLT" evidence="1">
    <location>
        <begin position="13"/>
        <end position="114"/>
    </location>
</feature>
<dbReference type="SUPFAM" id="SSF53955">
    <property type="entry name" value="Lysozyme-like"/>
    <property type="match status" value="1"/>
</dbReference>
<dbReference type="InterPro" id="IPR008258">
    <property type="entry name" value="Transglycosylase_SLT_dom_1"/>
</dbReference>
<protein>
    <submittedName>
        <fullName evidence="2">Transglycosylase SLT domain-containing protein</fullName>
    </submittedName>
</protein>
<dbReference type="Pfam" id="PF01464">
    <property type="entry name" value="SLT"/>
    <property type="match status" value="1"/>
</dbReference>
<evidence type="ECO:0000313" key="3">
    <source>
        <dbReference type="Proteomes" id="UP001165586"/>
    </source>
</evidence>
<gene>
    <name evidence="2" type="ORF">N1032_27135</name>
</gene>
<dbReference type="Gene3D" id="1.10.530.10">
    <property type="match status" value="1"/>
</dbReference>
<dbReference type="PANTHER" id="PTHR37423:SF2">
    <property type="entry name" value="MEMBRANE-BOUND LYTIC MUREIN TRANSGLYCOSYLASE C"/>
    <property type="match status" value="1"/>
</dbReference>
<sequence length="154" mass="16620">MANQPTTQEVKDYIVERAKALGVDPQQALALAQVESSYKTDAVSKTGAAGVYQLFPDASKDAGYDYNKVKSDWKTNVDAGITYYGQKLKEAGGNVPVALGYYNQGRGGFNKQMQTGQLAPEVKKYITHPAFAPFVNDTLSQAGNPLKPLLAKQA</sequence>
<feature type="non-terminal residue" evidence="2">
    <location>
        <position position="154"/>
    </location>
</feature>
<dbReference type="InterPro" id="IPR023346">
    <property type="entry name" value="Lysozyme-like_dom_sf"/>
</dbReference>
<dbReference type="Proteomes" id="UP001165586">
    <property type="component" value="Unassembled WGS sequence"/>
</dbReference>
<reference evidence="2" key="1">
    <citation type="submission" date="2022-08" db="EMBL/GenBank/DDBJ databases">
        <authorList>
            <person name="Deng Y."/>
            <person name="Han X.-F."/>
            <person name="Zhang Y.-Q."/>
        </authorList>
    </citation>
    <scope>NUCLEOTIDE SEQUENCE</scope>
    <source>
        <strain evidence="2">CPCC 203386</strain>
    </source>
</reference>
<keyword evidence="3" id="KW-1185">Reference proteome</keyword>
<organism evidence="2 3">
    <name type="scientific">Herbiconiux daphne</name>
    <dbReference type="NCBI Taxonomy" id="2970914"/>
    <lineage>
        <taxon>Bacteria</taxon>
        <taxon>Bacillati</taxon>
        <taxon>Actinomycetota</taxon>
        <taxon>Actinomycetes</taxon>
        <taxon>Micrococcales</taxon>
        <taxon>Microbacteriaceae</taxon>
        <taxon>Herbiconiux</taxon>
    </lineage>
</organism>
<dbReference type="PANTHER" id="PTHR37423">
    <property type="entry name" value="SOLUBLE LYTIC MUREIN TRANSGLYCOSYLASE-RELATED"/>
    <property type="match status" value="1"/>
</dbReference>
<accession>A0ABT2HC25</accession>
<comment type="caution">
    <text evidence="2">The sequence shown here is derived from an EMBL/GenBank/DDBJ whole genome shotgun (WGS) entry which is preliminary data.</text>
</comment>
<evidence type="ECO:0000259" key="1">
    <source>
        <dbReference type="Pfam" id="PF01464"/>
    </source>
</evidence>
<evidence type="ECO:0000313" key="2">
    <source>
        <dbReference type="EMBL" id="MCS5737412.1"/>
    </source>
</evidence>
<name>A0ABT2HC25_9MICO</name>